<evidence type="ECO:0000256" key="1">
    <source>
        <dbReference type="SAM" id="MobiDB-lite"/>
    </source>
</evidence>
<protein>
    <submittedName>
        <fullName evidence="2">Uncharacterized protein</fullName>
    </submittedName>
</protein>
<gene>
    <name evidence="2" type="ORF">CK203_067105</name>
</gene>
<feature type="compositionally biased region" description="Basic residues" evidence="1">
    <location>
        <begin position="38"/>
        <end position="48"/>
    </location>
</feature>
<accession>A0A438F538</accession>
<dbReference type="Proteomes" id="UP000288805">
    <property type="component" value="Unassembled WGS sequence"/>
</dbReference>
<evidence type="ECO:0000313" key="2">
    <source>
        <dbReference type="EMBL" id="RVW55137.1"/>
    </source>
</evidence>
<feature type="compositionally biased region" description="Basic and acidic residues" evidence="1">
    <location>
        <begin position="11"/>
        <end position="37"/>
    </location>
</feature>
<sequence length="188" mass="20312">MISDDDVASAAERRRERVAGSEKKASQEVDRTPDEKRRKVKSVKKRRPQALPRSGNKNALLPGSAVTQSRLTKNVTGFSTAREVNRERLLMLTSEAPWVPRPTVNSTETISKMEDPFVVLESTSTHVVLSPGVFTDPLGEINKLSSSGGKKVGGSSAANGKMFGDDPLSSLGKSVAAFSSEMNKRGRI</sequence>
<evidence type="ECO:0000313" key="3">
    <source>
        <dbReference type="Proteomes" id="UP000288805"/>
    </source>
</evidence>
<proteinExistence type="predicted"/>
<comment type="caution">
    <text evidence="2">The sequence shown here is derived from an EMBL/GenBank/DDBJ whole genome shotgun (WGS) entry which is preliminary data.</text>
</comment>
<reference evidence="2 3" key="1">
    <citation type="journal article" date="2018" name="PLoS Genet.">
        <title>Population sequencing reveals clonal diversity and ancestral inbreeding in the grapevine cultivar Chardonnay.</title>
        <authorList>
            <person name="Roach M.J."/>
            <person name="Johnson D.L."/>
            <person name="Bohlmann J."/>
            <person name="van Vuuren H.J."/>
            <person name="Jones S.J."/>
            <person name="Pretorius I.S."/>
            <person name="Schmidt S.A."/>
            <person name="Borneman A.R."/>
        </authorList>
    </citation>
    <scope>NUCLEOTIDE SEQUENCE [LARGE SCALE GENOMIC DNA]</scope>
    <source>
        <strain evidence="3">cv. Chardonnay</strain>
        <tissue evidence="2">Leaf</tissue>
    </source>
</reference>
<feature type="region of interest" description="Disordered" evidence="1">
    <location>
        <begin position="1"/>
        <end position="65"/>
    </location>
</feature>
<dbReference type="AlphaFoldDB" id="A0A438F538"/>
<dbReference type="EMBL" id="QGNW01001119">
    <property type="protein sequence ID" value="RVW55137.1"/>
    <property type="molecule type" value="Genomic_DNA"/>
</dbReference>
<name>A0A438F538_VITVI</name>
<organism evidence="2 3">
    <name type="scientific">Vitis vinifera</name>
    <name type="common">Grape</name>
    <dbReference type="NCBI Taxonomy" id="29760"/>
    <lineage>
        <taxon>Eukaryota</taxon>
        <taxon>Viridiplantae</taxon>
        <taxon>Streptophyta</taxon>
        <taxon>Embryophyta</taxon>
        <taxon>Tracheophyta</taxon>
        <taxon>Spermatophyta</taxon>
        <taxon>Magnoliopsida</taxon>
        <taxon>eudicotyledons</taxon>
        <taxon>Gunneridae</taxon>
        <taxon>Pentapetalae</taxon>
        <taxon>rosids</taxon>
        <taxon>Vitales</taxon>
        <taxon>Vitaceae</taxon>
        <taxon>Viteae</taxon>
        <taxon>Vitis</taxon>
    </lineage>
</organism>